<evidence type="ECO:0008006" key="4">
    <source>
        <dbReference type="Google" id="ProtNLM"/>
    </source>
</evidence>
<organism evidence="2 3">
    <name type="scientific">Luteipulveratus flavus</name>
    <dbReference type="NCBI Taxonomy" id="3031728"/>
    <lineage>
        <taxon>Bacteria</taxon>
        <taxon>Bacillati</taxon>
        <taxon>Actinomycetota</taxon>
        <taxon>Actinomycetes</taxon>
        <taxon>Micrococcales</taxon>
        <taxon>Dermacoccaceae</taxon>
        <taxon>Luteipulveratus</taxon>
    </lineage>
</organism>
<keyword evidence="1" id="KW-0472">Membrane</keyword>
<keyword evidence="1" id="KW-1133">Transmembrane helix</keyword>
<keyword evidence="1" id="KW-0812">Transmembrane</keyword>
<comment type="caution">
    <text evidence="2">The sequence shown here is derived from an EMBL/GenBank/DDBJ whole genome shotgun (WGS) entry which is preliminary data.</text>
</comment>
<accession>A0ABT6CAD0</accession>
<feature type="transmembrane region" description="Helical" evidence="1">
    <location>
        <begin position="298"/>
        <end position="318"/>
    </location>
</feature>
<evidence type="ECO:0000256" key="1">
    <source>
        <dbReference type="SAM" id="Phobius"/>
    </source>
</evidence>
<proteinExistence type="predicted"/>
<protein>
    <recommendedName>
        <fullName evidence="4">ABC transporter permease</fullName>
    </recommendedName>
</protein>
<dbReference type="Proteomes" id="UP001528912">
    <property type="component" value="Unassembled WGS sequence"/>
</dbReference>
<keyword evidence="3" id="KW-1185">Reference proteome</keyword>
<feature type="transmembrane region" description="Helical" evidence="1">
    <location>
        <begin position="242"/>
        <end position="262"/>
    </location>
</feature>
<feature type="transmembrane region" description="Helical" evidence="1">
    <location>
        <begin position="12"/>
        <end position="35"/>
    </location>
</feature>
<name>A0ABT6CAD0_9MICO</name>
<feature type="transmembrane region" description="Helical" evidence="1">
    <location>
        <begin position="212"/>
        <end position="230"/>
    </location>
</feature>
<feature type="transmembrane region" description="Helical" evidence="1">
    <location>
        <begin position="183"/>
        <end position="206"/>
    </location>
</feature>
<dbReference type="RefSeq" id="WP_277193128.1">
    <property type="nucleotide sequence ID" value="NZ_JAROAV010000043.1"/>
</dbReference>
<evidence type="ECO:0000313" key="3">
    <source>
        <dbReference type="Proteomes" id="UP001528912"/>
    </source>
</evidence>
<evidence type="ECO:0000313" key="2">
    <source>
        <dbReference type="EMBL" id="MDF8265863.1"/>
    </source>
</evidence>
<feature type="transmembrane region" description="Helical" evidence="1">
    <location>
        <begin position="158"/>
        <end position="176"/>
    </location>
</feature>
<reference evidence="2 3" key="1">
    <citation type="submission" date="2023-03" db="EMBL/GenBank/DDBJ databases">
        <title>YIM 133296 draft genome.</title>
        <authorList>
            <person name="Xiong L."/>
        </authorList>
    </citation>
    <scope>NUCLEOTIDE SEQUENCE [LARGE SCALE GENOMIC DNA]</scope>
    <source>
        <strain evidence="2 3">YIM 133296</strain>
    </source>
</reference>
<gene>
    <name evidence="2" type="ORF">P4R38_16570</name>
</gene>
<sequence>MKTNESSVLARWGRLLGAALGLSLVVGLVLVAFSWPSARSHPRDLPVAVTGPAAATVQVQERLDARQPGGFDLEHFASASAAEQAVRDREVYGVVELDGTDGPRVVTASAASPAVAQILTQLGQQLGTTGAAGSTRNVHDLVAAPANDPRGAAVSTSVLPLIIGGTLATTVLDLLTGHQLRRAVAVVVLALSAGVVMALVLHTWLGAVGGDFWVLSAVAALGVGAIALTLTGLHGLFGIRGLGVGAATMMLLGNPLSAAASAPEMLPDGWSTVGQLLPPGAFVSLLRSVSAFDGAGSGGPLLVLLAWAVLGLVACWAAHLRSPRRSVTDAHPAHLVSA</sequence>
<dbReference type="EMBL" id="JAROAV010000043">
    <property type="protein sequence ID" value="MDF8265863.1"/>
    <property type="molecule type" value="Genomic_DNA"/>
</dbReference>